<evidence type="ECO:0000259" key="8">
    <source>
        <dbReference type="PROSITE" id="PS50026"/>
    </source>
</evidence>
<evidence type="ECO:0000256" key="5">
    <source>
        <dbReference type="PROSITE-ProRule" id="PRU00122"/>
    </source>
</evidence>
<evidence type="ECO:0000256" key="2">
    <source>
        <dbReference type="ARBA" id="ARBA00022737"/>
    </source>
</evidence>
<feature type="disulfide bond" evidence="5">
    <location>
        <begin position="676"/>
        <end position="703"/>
    </location>
</feature>
<dbReference type="Gene3D" id="3.30.710.10">
    <property type="entry name" value="Potassium Channel Kv1.1, Chain A"/>
    <property type="match status" value="1"/>
</dbReference>
<dbReference type="InterPro" id="IPR000742">
    <property type="entry name" value="EGF"/>
</dbReference>
<dbReference type="Pfam" id="PF02210">
    <property type="entry name" value="Laminin_G_2"/>
    <property type="match status" value="1"/>
</dbReference>
<dbReference type="SMART" id="SM00225">
    <property type="entry name" value="BTB"/>
    <property type="match status" value="1"/>
</dbReference>
<dbReference type="OrthoDB" id="624345at2759"/>
<dbReference type="EMBL" id="CVRI01000052">
    <property type="protein sequence ID" value="CRK99746.1"/>
    <property type="molecule type" value="Genomic_DNA"/>
</dbReference>
<dbReference type="CDD" id="cd00054">
    <property type="entry name" value="EGF_CA"/>
    <property type="match status" value="1"/>
</dbReference>
<dbReference type="PROSITE" id="PS50026">
    <property type="entry name" value="EGF_3"/>
    <property type="match status" value="1"/>
</dbReference>
<dbReference type="Gene3D" id="2.10.25.10">
    <property type="entry name" value="Laminin"/>
    <property type="match status" value="1"/>
</dbReference>
<proteinExistence type="predicted"/>
<feature type="domain" description="BTB" evidence="9">
    <location>
        <begin position="237"/>
        <end position="304"/>
    </location>
</feature>
<evidence type="ECO:0000256" key="6">
    <source>
        <dbReference type="SAM" id="MobiDB-lite"/>
    </source>
</evidence>
<organism evidence="10 11">
    <name type="scientific">Clunio marinus</name>
    <dbReference type="NCBI Taxonomy" id="568069"/>
    <lineage>
        <taxon>Eukaryota</taxon>
        <taxon>Metazoa</taxon>
        <taxon>Ecdysozoa</taxon>
        <taxon>Arthropoda</taxon>
        <taxon>Hexapoda</taxon>
        <taxon>Insecta</taxon>
        <taxon>Pterygota</taxon>
        <taxon>Neoptera</taxon>
        <taxon>Endopterygota</taxon>
        <taxon>Diptera</taxon>
        <taxon>Nematocera</taxon>
        <taxon>Chironomoidea</taxon>
        <taxon>Chironomidae</taxon>
        <taxon>Clunio</taxon>
    </lineage>
</organism>
<keyword evidence="11" id="KW-1185">Reference proteome</keyword>
<dbReference type="AlphaFoldDB" id="A0A1J1IJ05"/>
<evidence type="ECO:0000256" key="1">
    <source>
        <dbReference type="ARBA" id="ARBA00022536"/>
    </source>
</evidence>
<dbReference type="SUPFAM" id="SSF49899">
    <property type="entry name" value="Concanavalin A-like lectins/glucanases"/>
    <property type="match status" value="1"/>
</dbReference>
<dbReference type="PANTHER" id="PTHR15036">
    <property type="entry name" value="PIKACHURIN-LIKE PROTEIN"/>
    <property type="match status" value="1"/>
</dbReference>
<dbReference type="Pfam" id="PF00651">
    <property type="entry name" value="BTB"/>
    <property type="match status" value="1"/>
</dbReference>
<feature type="region of interest" description="Disordered" evidence="6">
    <location>
        <begin position="699"/>
        <end position="726"/>
    </location>
</feature>
<sequence>MELVCKFNYCYWYTIGSKYTSIITSSSITEPNTIIKTINGNHLEGKSDKDIEEIWFNGTTVNYFPQGLNKIFPNLKTVIIDYCGLKSITRRDLVGLENIQMLWCGHNKIASLPDNLFRNMNKLIYISFYDNDLHCMSSEVLKPILKNDLKYVDFSENRSIDAGYRDSSYTLLIYGNKVDSVAQLMAMIDEKCDKPMKDEQTFSNTNLKDNKLPQRNKKLKDFKSDGFKELWTTGRFSDITIVTDTEKFKVHKNILAIQSSVFTSIFEDKMKDRPSDEIHLKNINVNIVTIFLKFFYTDEVDETEISNLLEVFALAAKFKVENLMSVVEKMITDDLNDDNAMDVFKLACRFNCDGMKTSAFEVIQSMFDEPLKDELMNQPEVIFESIFRCEGKQLNFRNPRLNRNQRNQQEDHAKGVDKIADMIESANVQNCGHQIVGGEDESFQLQKKKSGEAETSTNVPAPICRPGYTGRSCDIISDICLANEPCEHGGICTTMPDNNYHCDCTLGYTGENCQHMVALKTKARFKGDGYLELNRSTIATSSSQLSSGLAVLFSTKEPNGLILWYGQERGKGFNGEDFLSLAVNDGILEFTFRIDGEESVIKHHSVPVIPNRRHIAILKRTANQASLELDGFTEYGETARPTEKNEMFLAGHVFLGGAPDLKRFTGERYSNGFIGCIHTVEPILGGAIQLGENTISSLNVDDCSPAPDNEEEDDDDDFFGTEPPVV</sequence>
<dbReference type="PROSITE" id="PS01186">
    <property type="entry name" value="EGF_2"/>
    <property type="match status" value="1"/>
</dbReference>
<dbReference type="PROSITE" id="PS50025">
    <property type="entry name" value="LAM_G_DOMAIN"/>
    <property type="match status" value="1"/>
</dbReference>
<dbReference type="SMART" id="SM00181">
    <property type="entry name" value="EGF"/>
    <property type="match status" value="1"/>
</dbReference>
<dbReference type="InterPro" id="IPR013320">
    <property type="entry name" value="ConA-like_dom_sf"/>
</dbReference>
<evidence type="ECO:0000256" key="4">
    <source>
        <dbReference type="PROSITE-ProRule" id="PRU00076"/>
    </source>
</evidence>
<dbReference type="PROSITE" id="PS50097">
    <property type="entry name" value="BTB"/>
    <property type="match status" value="1"/>
</dbReference>
<evidence type="ECO:0000259" key="7">
    <source>
        <dbReference type="PROSITE" id="PS50025"/>
    </source>
</evidence>
<dbReference type="Gene3D" id="3.80.10.10">
    <property type="entry name" value="Ribonuclease Inhibitor"/>
    <property type="match status" value="1"/>
</dbReference>
<dbReference type="SUPFAM" id="SSF52058">
    <property type="entry name" value="L domain-like"/>
    <property type="match status" value="1"/>
</dbReference>
<dbReference type="InterPro" id="IPR001791">
    <property type="entry name" value="Laminin_G"/>
</dbReference>
<evidence type="ECO:0000313" key="10">
    <source>
        <dbReference type="EMBL" id="CRK99746.1"/>
    </source>
</evidence>
<keyword evidence="3 4" id="KW-1015">Disulfide bond</keyword>
<dbReference type="GO" id="GO:0016020">
    <property type="term" value="C:membrane"/>
    <property type="evidence" value="ECO:0007669"/>
    <property type="project" value="UniProtKB-SubCell"/>
</dbReference>
<dbReference type="InterPro" id="IPR050372">
    <property type="entry name" value="Neurexin-related_CASP"/>
</dbReference>
<protein>
    <submittedName>
        <fullName evidence="10">CLUMA_CG013014, isoform A</fullName>
    </submittedName>
</protein>
<feature type="domain" description="EGF-like" evidence="8">
    <location>
        <begin position="476"/>
        <end position="514"/>
    </location>
</feature>
<dbReference type="FunFam" id="2.10.25.10:FF:000095">
    <property type="entry name" value="Notch, isoform B"/>
    <property type="match status" value="1"/>
</dbReference>
<evidence type="ECO:0000313" key="11">
    <source>
        <dbReference type="Proteomes" id="UP000183832"/>
    </source>
</evidence>
<dbReference type="InterPro" id="IPR011333">
    <property type="entry name" value="SKP1/BTB/POZ_sf"/>
</dbReference>
<accession>A0A1J1IJ05</accession>
<feature type="compositionally biased region" description="Acidic residues" evidence="6">
    <location>
        <begin position="708"/>
        <end position="719"/>
    </location>
</feature>
<comment type="caution">
    <text evidence="4">Lacks conserved residue(s) required for the propagation of feature annotation.</text>
</comment>
<dbReference type="PANTHER" id="PTHR15036:SF85">
    <property type="entry name" value="SP2353, ISOFORM A"/>
    <property type="match status" value="1"/>
</dbReference>
<keyword evidence="2" id="KW-0677">Repeat</keyword>
<gene>
    <name evidence="10" type="ORF">CLUMA_CG013014</name>
</gene>
<feature type="disulfide bond" evidence="4">
    <location>
        <begin position="504"/>
        <end position="513"/>
    </location>
</feature>
<dbReference type="InterPro" id="IPR000210">
    <property type="entry name" value="BTB/POZ_dom"/>
</dbReference>
<dbReference type="InterPro" id="IPR032675">
    <property type="entry name" value="LRR_dom_sf"/>
</dbReference>
<evidence type="ECO:0000256" key="3">
    <source>
        <dbReference type="ARBA" id="ARBA00023157"/>
    </source>
</evidence>
<name>A0A1J1IJ05_9DIPT</name>
<evidence type="ECO:0000259" key="9">
    <source>
        <dbReference type="PROSITE" id="PS50097"/>
    </source>
</evidence>
<reference evidence="10 11" key="1">
    <citation type="submission" date="2015-04" db="EMBL/GenBank/DDBJ databases">
        <authorList>
            <person name="Syromyatnikov M.Y."/>
            <person name="Popov V.N."/>
        </authorList>
    </citation>
    <scope>NUCLEOTIDE SEQUENCE [LARGE SCALE GENOMIC DNA]</scope>
</reference>
<dbReference type="PROSITE" id="PS00022">
    <property type="entry name" value="EGF_1"/>
    <property type="match status" value="1"/>
</dbReference>
<dbReference type="SMART" id="SM00282">
    <property type="entry name" value="LamG"/>
    <property type="match status" value="1"/>
</dbReference>
<dbReference type="CDD" id="cd18186">
    <property type="entry name" value="BTB_POZ_ZBTB_KLHL-like"/>
    <property type="match status" value="1"/>
</dbReference>
<dbReference type="CDD" id="cd00110">
    <property type="entry name" value="LamG"/>
    <property type="match status" value="1"/>
</dbReference>
<dbReference type="STRING" id="568069.A0A1J1IJ05"/>
<keyword evidence="1 4" id="KW-0245">EGF-like domain</keyword>
<feature type="domain" description="Laminin G" evidence="7">
    <location>
        <begin position="520"/>
        <end position="703"/>
    </location>
</feature>
<dbReference type="SUPFAM" id="SSF54695">
    <property type="entry name" value="POZ domain"/>
    <property type="match status" value="1"/>
</dbReference>
<dbReference type="Pfam" id="PF00008">
    <property type="entry name" value="EGF"/>
    <property type="match status" value="1"/>
</dbReference>
<dbReference type="Proteomes" id="UP000183832">
    <property type="component" value="Unassembled WGS sequence"/>
</dbReference>
<dbReference type="Gene3D" id="2.60.120.200">
    <property type="match status" value="1"/>
</dbReference>